<protein>
    <submittedName>
        <fullName evidence="2">Putative serine dehydratase-like protein</fullName>
    </submittedName>
</protein>
<dbReference type="EMBL" id="PVMZ01000010">
    <property type="protein sequence ID" value="PRX19267.1"/>
    <property type="molecule type" value="Genomic_DNA"/>
</dbReference>
<keyword evidence="3" id="KW-1185">Reference proteome</keyword>
<name>A0A2T0K884_9ACTN</name>
<dbReference type="Pfam" id="PF14031">
    <property type="entry name" value="D-ser_dehydrat"/>
    <property type="match status" value="1"/>
</dbReference>
<gene>
    <name evidence="2" type="ORF">CLV67_11019</name>
</gene>
<accession>A0A2T0K884</accession>
<feature type="domain" description="D-serine dehydratase-like" evidence="1">
    <location>
        <begin position="7"/>
        <end position="34"/>
    </location>
</feature>
<dbReference type="Proteomes" id="UP000239415">
    <property type="component" value="Unassembled WGS sequence"/>
</dbReference>
<evidence type="ECO:0000313" key="3">
    <source>
        <dbReference type="Proteomes" id="UP000239415"/>
    </source>
</evidence>
<organism evidence="2 3">
    <name type="scientific">Actinoplanes italicus</name>
    <dbReference type="NCBI Taxonomy" id="113567"/>
    <lineage>
        <taxon>Bacteria</taxon>
        <taxon>Bacillati</taxon>
        <taxon>Actinomycetota</taxon>
        <taxon>Actinomycetes</taxon>
        <taxon>Micromonosporales</taxon>
        <taxon>Micromonosporaceae</taxon>
        <taxon>Actinoplanes</taxon>
    </lineage>
</organism>
<evidence type="ECO:0000313" key="2">
    <source>
        <dbReference type="EMBL" id="PRX19267.1"/>
    </source>
</evidence>
<proteinExistence type="predicted"/>
<dbReference type="InterPro" id="IPR042208">
    <property type="entry name" value="D-ser_dehydrat-like_sf"/>
</dbReference>
<dbReference type="Gene3D" id="2.40.37.20">
    <property type="entry name" value="D-serine dehydratase-like domain"/>
    <property type="match status" value="1"/>
</dbReference>
<dbReference type="InterPro" id="IPR026956">
    <property type="entry name" value="D-ser_dehydrat-like_dom"/>
</dbReference>
<reference evidence="2 3" key="1">
    <citation type="submission" date="2018-03" db="EMBL/GenBank/DDBJ databases">
        <title>Genomic Encyclopedia of Archaeal and Bacterial Type Strains, Phase II (KMG-II): from individual species to whole genera.</title>
        <authorList>
            <person name="Goeker M."/>
        </authorList>
    </citation>
    <scope>NUCLEOTIDE SEQUENCE [LARGE SCALE GENOMIC DNA]</scope>
    <source>
        <strain evidence="2 3">DSM 43146</strain>
    </source>
</reference>
<sequence>MPPDVALPRLGDPLRIVPNHACAVVNLADELIVVADGRQVDRWVVAARGANT</sequence>
<comment type="caution">
    <text evidence="2">The sequence shown here is derived from an EMBL/GenBank/DDBJ whole genome shotgun (WGS) entry which is preliminary data.</text>
</comment>
<dbReference type="AlphaFoldDB" id="A0A2T0K884"/>
<evidence type="ECO:0000259" key="1">
    <source>
        <dbReference type="Pfam" id="PF14031"/>
    </source>
</evidence>